<proteinExistence type="predicted"/>
<dbReference type="Proteomes" id="UP000248168">
    <property type="component" value="Unassembled WGS sequence"/>
</dbReference>
<protein>
    <submittedName>
        <fullName evidence="1">Uncharacterized protein</fullName>
    </submittedName>
</protein>
<evidence type="ECO:0000313" key="1">
    <source>
        <dbReference type="EMBL" id="SPP64973.1"/>
    </source>
</evidence>
<accession>A0A330L5C0</accession>
<organism evidence="1 2">
    <name type="scientific">Nitrospira lenta</name>
    <dbReference type="NCBI Taxonomy" id="1436998"/>
    <lineage>
        <taxon>Bacteria</taxon>
        <taxon>Pseudomonadati</taxon>
        <taxon>Nitrospirota</taxon>
        <taxon>Nitrospiria</taxon>
        <taxon>Nitrospirales</taxon>
        <taxon>Nitrospiraceae</taxon>
        <taxon>Nitrospira</taxon>
    </lineage>
</organism>
<dbReference type="Pfam" id="PF22091">
    <property type="entry name" value="DUF6941"/>
    <property type="match status" value="1"/>
</dbReference>
<reference evidence="2" key="1">
    <citation type="submission" date="2018-04" db="EMBL/GenBank/DDBJ databases">
        <authorList>
            <person name="Lucker S."/>
            <person name="Sakoula D."/>
        </authorList>
    </citation>
    <scope>NUCLEOTIDE SEQUENCE [LARGE SCALE GENOMIC DNA]</scope>
</reference>
<evidence type="ECO:0000313" key="2">
    <source>
        <dbReference type="Proteomes" id="UP000248168"/>
    </source>
</evidence>
<dbReference type="InParanoid" id="A0A330L5C0"/>
<keyword evidence="2" id="KW-1185">Reference proteome</keyword>
<dbReference type="AlphaFoldDB" id="A0A330L5C0"/>
<gene>
    <name evidence="1" type="ORF">NITLEN_20613</name>
</gene>
<dbReference type="InterPro" id="IPR054221">
    <property type="entry name" value="DUF6941"/>
</dbReference>
<dbReference type="EMBL" id="OUNR01000012">
    <property type="protein sequence ID" value="SPP64973.1"/>
    <property type="molecule type" value="Genomic_DNA"/>
</dbReference>
<sequence length="147" mass="16681">MTFMPDIPAPSVQAFLVCDQVIEDSQTKKKSLIGIFTHLQAASFPFQHNQMGLYFCLTDAEGTYHFDIDLAYINTEQLVCRATLPNIVIADRLQISDFGINIPSLMFPAPGRYEFRLRMEGHLIAQKDFHVILMSSRQTQEPSEPLS</sequence>
<name>A0A330L5C0_9BACT</name>